<dbReference type="Proteomes" id="UP000681343">
    <property type="component" value="Chromosome"/>
</dbReference>
<evidence type="ECO:0000313" key="1">
    <source>
        <dbReference type="EMBL" id="BCK78262.1"/>
    </source>
</evidence>
<proteinExistence type="predicted"/>
<sequence>MDMQQLMQQVKNDPQIVQRVMQSPDGQKLMQLLTSSDNGAGLGHAAASAGSGNTAQMVSMLKKVMQTPEGAALLDRLSSQLQR</sequence>
<dbReference type="EMBL" id="AP023415">
    <property type="protein sequence ID" value="BCK78262.1"/>
    <property type="molecule type" value="Genomic_DNA"/>
</dbReference>
<organism evidence="1 2">
    <name type="scientific">Vescimonas fastidiosa</name>
    <dbReference type="NCBI Taxonomy" id="2714353"/>
    <lineage>
        <taxon>Bacteria</taxon>
        <taxon>Bacillati</taxon>
        <taxon>Bacillota</taxon>
        <taxon>Clostridia</taxon>
        <taxon>Eubacteriales</taxon>
        <taxon>Oscillospiraceae</taxon>
        <taxon>Vescimonas</taxon>
    </lineage>
</organism>
<protein>
    <submittedName>
        <fullName evidence="1">Uncharacterized protein</fullName>
    </submittedName>
</protein>
<reference evidence="1" key="1">
    <citation type="submission" date="2020-09" db="EMBL/GenBank/DDBJ databases">
        <title>New species isolated from human feces.</title>
        <authorList>
            <person name="Kitahara M."/>
            <person name="Shigeno Y."/>
            <person name="Shime M."/>
            <person name="Matsumoto Y."/>
            <person name="Nakamura S."/>
            <person name="Motooka D."/>
            <person name="Fukuoka S."/>
            <person name="Nishikawa H."/>
            <person name="Benno Y."/>
        </authorList>
    </citation>
    <scope>NUCLEOTIDE SEQUENCE</scope>
    <source>
        <strain evidence="1">MM35</strain>
    </source>
</reference>
<dbReference type="KEGG" id="vfa:MM35RIKEN_04540"/>
<keyword evidence="2" id="KW-1185">Reference proteome</keyword>
<name>A0A810PVX5_9FIRM</name>
<evidence type="ECO:0000313" key="2">
    <source>
        <dbReference type="Proteomes" id="UP000681343"/>
    </source>
</evidence>
<dbReference type="RefSeq" id="WP_212818905.1">
    <property type="nucleotide sequence ID" value="NZ_AP023415.1"/>
</dbReference>
<accession>A0A810PVX5</accession>
<dbReference type="AlphaFoldDB" id="A0A810PVX5"/>
<gene>
    <name evidence="1" type="ORF">MM35RIKEN_04540</name>
</gene>